<dbReference type="EMBL" id="BNJQ01000011">
    <property type="protein sequence ID" value="GHP05879.1"/>
    <property type="molecule type" value="Genomic_DNA"/>
</dbReference>
<dbReference type="Pfam" id="PF03134">
    <property type="entry name" value="TB2_DP1_HVA22"/>
    <property type="match status" value="1"/>
</dbReference>
<dbReference type="PANTHER" id="PTHR12300">
    <property type="entry name" value="HVA22-LIKE PROTEINS"/>
    <property type="match status" value="1"/>
</dbReference>
<organism evidence="2 3">
    <name type="scientific">Pycnococcus provasolii</name>
    <dbReference type="NCBI Taxonomy" id="41880"/>
    <lineage>
        <taxon>Eukaryota</taxon>
        <taxon>Viridiplantae</taxon>
        <taxon>Chlorophyta</taxon>
        <taxon>Pseudoscourfieldiophyceae</taxon>
        <taxon>Pseudoscourfieldiales</taxon>
        <taxon>Pycnococcaceae</taxon>
        <taxon>Pycnococcus</taxon>
    </lineage>
</organism>
<evidence type="ECO:0000256" key="1">
    <source>
        <dbReference type="RuleBase" id="RU362006"/>
    </source>
</evidence>
<sequence length="192" mass="21367">MVLPSLVARLLITLLGVVYPSYECFKSIAKIEGASSQQSADVLKRWCMFWIVFGCFVALEPVADSLIFWLPLYYEVKVAFVVYLWHPRTQGATFVYDSFIQPTLLHYEYEIDQKLDALTSKGQQLFQNYSAYGIKWAQRRAVDLFSYIQQSQQAGGRVGANAQGAAGGVNYSAPQTAAQAATNAFGSRAHAE</sequence>
<accession>A0A830HKP9</accession>
<dbReference type="PANTHER" id="PTHR12300:SF117">
    <property type="entry name" value="LP05237P-RELATED"/>
    <property type="match status" value="1"/>
</dbReference>
<gene>
    <name evidence="2" type="ORF">PPROV_000462600</name>
</gene>
<evidence type="ECO:0000313" key="2">
    <source>
        <dbReference type="EMBL" id="GHP05879.1"/>
    </source>
</evidence>
<comment type="subcellular location">
    <subcellularLocation>
        <location evidence="1">Membrane</location>
        <topology evidence="1">Multi-pass membrane protein</topology>
    </subcellularLocation>
</comment>
<comment type="similarity">
    <text evidence="1">Belongs to the DP1 family.</text>
</comment>
<keyword evidence="3" id="KW-1185">Reference proteome</keyword>
<dbReference type="GO" id="GO:0016020">
    <property type="term" value="C:membrane"/>
    <property type="evidence" value="ECO:0007669"/>
    <property type="project" value="UniProtKB-SubCell"/>
</dbReference>
<comment type="caution">
    <text evidence="2">The sequence shown here is derived from an EMBL/GenBank/DDBJ whole genome shotgun (WGS) entry which is preliminary data.</text>
</comment>
<reference evidence="2" key="1">
    <citation type="submission" date="2020-10" db="EMBL/GenBank/DDBJ databases">
        <title>Unveiling of a novel bifunctional photoreceptor, Dualchrome1, isolated from a cosmopolitan green alga.</title>
        <authorList>
            <person name="Suzuki S."/>
            <person name="Kawachi M."/>
        </authorList>
    </citation>
    <scope>NUCLEOTIDE SEQUENCE</scope>
    <source>
        <strain evidence="2">NIES 2893</strain>
    </source>
</reference>
<dbReference type="Proteomes" id="UP000660262">
    <property type="component" value="Unassembled WGS sequence"/>
</dbReference>
<dbReference type="OrthoDB" id="434647at2759"/>
<dbReference type="InterPro" id="IPR004345">
    <property type="entry name" value="TB2_DP1_HVA22"/>
</dbReference>
<name>A0A830HKP9_9CHLO</name>
<evidence type="ECO:0000313" key="3">
    <source>
        <dbReference type="Proteomes" id="UP000660262"/>
    </source>
</evidence>
<dbReference type="AlphaFoldDB" id="A0A830HKP9"/>
<protein>
    <recommendedName>
        <fullName evidence="1">HVA22-like protein</fullName>
    </recommendedName>
</protein>
<proteinExistence type="inferred from homology"/>